<gene>
    <name evidence="2" type="ORF">D9611_000897</name>
</gene>
<feature type="region of interest" description="Disordered" evidence="1">
    <location>
        <begin position="1"/>
        <end position="246"/>
    </location>
</feature>
<keyword evidence="3" id="KW-1185">Reference proteome</keyword>
<feature type="compositionally biased region" description="Polar residues" evidence="1">
    <location>
        <begin position="53"/>
        <end position="91"/>
    </location>
</feature>
<proteinExistence type="predicted"/>
<feature type="compositionally biased region" description="Polar residues" evidence="1">
    <location>
        <begin position="22"/>
        <end position="38"/>
    </location>
</feature>
<feature type="compositionally biased region" description="Low complexity" evidence="1">
    <location>
        <begin position="126"/>
        <end position="138"/>
    </location>
</feature>
<feature type="compositionally biased region" description="Basic and acidic residues" evidence="1">
    <location>
        <begin position="1"/>
        <end position="16"/>
    </location>
</feature>
<comment type="caution">
    <text evidence="2">The sequence shown here is derived from an EMBL/GenBank/DDBJ whole genome shotgun (WGS) entry which is preliminary data.</text>
</comment>
<dbReference type="AlphaFoldDB" id="A0A8H5F6Z7"/>
<accession>A0A8H5F6Z7</accession>
<evidence type="ECO:0000313" key="2">
    <source>
        <dbReference type="EMBL" id="KAF5326039.1"/>
    </source>
</evidence>
<feature type="compositionally biased region" description="Low complexity" evidence="1">
    <location>
        <begin position="193"/>
        <end position="206"/>
    </location>
</feature>
<name>A0A8H5F6Z7_9AGAR</name>
<evidence type="ECO:0000313" key="3">
    <source>
        <dbReference type="Proteomes" id="UP000541558"/>
    </source>
</evidence>
<dbReference type="EMBL" id="JAACJK010000163">
    <property type="protein sequence ID" value="KAF5326039.1"/>
    <property type="molecule type" value="Genomic_DNA"/>
</dbReference>
<evidence type="ECO:0000256" key="1">
    <source>
        <dbReference type="SAM" id="MobiDB-lite"/>
    </source>
</evidence>
<sequence length="620" mass="67824">MSKQTGHLDPRVERTNGRAKAQHSSPPAQGSSATQYSFPDSDHARPRRRRQDSPTILYTTDLPSGNIRTAHSQSNGPPVNEFAHNTNTHSTLGAGHLIDHPNAVGSAPSRAPYGPSRITAHARHPSSVNSGSISGSESTDWDDCDRGVVTGRGNLGLSGLHSENDYESSELPPDSDVHMEDATLGSKGKAAESPPSSQPTRTQPSPDASRLRASYSEAAKGRTRPPAVKPEQSGSRGPSWSPMESFTSTEPSLCIICKEKPAYSRPGKSYRTCGLTCGAKLDEIEKEETRSASKGQVSTYPGLCVNCKIKERNVHPEEAIGLCDTCHKRPKRVVGGTTYDQCGLACRDKAKADLAKGEYTYISCLRYVLAMAGTCDLCTACWILPIESPNHPYCDEVCRRAMMSCGPTIVEIPRGHVTFDMYNAKFMKGREDPILTSHSKATVRHMFFFVGSAMTVQRFTSYRDALTRRLHGRTPVETECWVSVIQECNTGDSGSINCCLSPTCQFCILVRNSFDRTYYPNGLHVSSSSLRASDALGGRTSQGFTEAVILVRILHDRNLSETTAEELQTPLSSRMMESGWRDVVKLLSQGYSRYRKVDMGDLYVFELAAIVPLGAFIYSQ</sequence>
<protein>
    <submittedName>
        <fullName evidence="2">Uncharacterized protein</fullName>
    </submittedName>
</protein>
<reference evidence="2 3" key="1">
    <citation type="journal article" date="2020" name="ISME J.">
        <title>Uncovering the hidden diversity of litter-decomposition mechanisms in mushroom-forming fungi.</title>
        <authorList>
            <person name="Floudas D."/>
            <person name="Bentzer J."/>
            <person name="Ahren D."/>
            <person name="Johansson T."/>
            <person name="Persson P."/>
            <person name="Tunlid A."/>
        </authorList>
    </citation>
    <scope>NUCLEOTIDE SEQUENCE [LARGE SCALE GENOMIC DNA]</scope>
    <source>
        <strain evidence="2 3">CBS 175.51</strain>
    </source>
</reference>
<dbReference type="OrthoDB" id="9514740at2759"/>
<dbReference type="Proteomes" id="UP000541558">
    <property type="component" value="Unassembled WGS sequence"/>
</dbReference>
<feature type="compositionally biased region" description="Polar residues" evidence="1">
    <location>
        <begin position="232"/>
        <end position="246"/>
    </location>
</feature>
<organism evidence="2 3">
    <name type="scientific">Ephemerocybe angulata</name>
    <dbReference type="NCBI Taxonomy" id="980116"/>
    <lineage>
        <taxon>Eukaryota</taxon>
        <taxon>Fungi</taxon>
        <taxon>Dikarya</taxon>
        <taxon>Basidiomycota</taxon>
        <taxon>Agaricomycotina</taxon>
        <taxon>Agaricomycetes</taxon>
        <taxon>Agaricomycetidae</taxon>
        <taxon>Agaricales</taxon>
        <taxon>Agaricineae</taxon>
        <taxon>Psathyrellaceae</taxon>
        <taxon>Ephemerocybe</taxon>
    </lineage>
</organism>